<gene>
    <name evidence="2" type="ORF">RFI_17950</name>
</gene>
<feature type="region of interest" description="Disordered" evidence="1">
    <location>
        <begin position="52"/>
        <end position="71"/>
    </location>
</feature>
<name>X6MZN8_RETFI</name>
<organism evidence="2 3">
    <name type="scientific">Reticulomyxa filosa</name>
    <dbReference type="NCBI Taxonomy" id="46433"/>
    <lineage>
        <taxon>Eukaryota</taxon>
        <taxon>Sar</taxon>
        <taxon>Rhizaria</taxon>
        <taxon>Retaria</taxon>
        <taxon>Foraminifera</taxon>
        <taxon>Monothalamids</taxon>
        <taxon>Reticulomyxidae</taxon>
        <taxon>Reticulomyxa</taxon>
    </lineage>
</organism>
<evidence type="ECO:0000313" key="3">
    <source>
        <dbReference type="Proteomes" id="UP000023152"/>
    </source>
</evidence>
<dbReference type="Proteomes" id="UP000023152">
    <property type="component" value="Unassembled WGS sequence"/>
</dbReference>
<dbReference type="EMBL" id="ASPP01013831">
    <property type="protein sequence ID" value="ETO19281.1"/>
    <property type="molecule type" value="Genomic_DNA"/>
</dbReference>
<evidence type="ECO:0000313" key="2">
    <source>
        <dbReference type="EMBL" id="ETO19281.1"/>
    </source>
</evidence>
<dbReference type="AlphaFoldDB" id="X6MZN8"/>
<accession>X6MZN8</accession>
<proteinExistence type="predicted"/>
<evidence type="ECO:0000256" key="1">
    <source>
        <dbReference type="SAM" id="MobiDB-lite"/>
    </source>
</evidence>
<protein>
    <submittedName>
        <fullName evidence="2">Uncharacterized protein</fullName>
    </submittedName>
</protein>
<sequence>MPNDNFLNFFGFCCASLNTIITNKKMQQKTLSAINVPQKRRRSSLEDIDYRQHRNNAGGAESQEQAVPPSNKEYLAEIPAQLHGRISLAVEAEVLRRVNEQTDKQLRDSFVSHVTYATTTTTTTAKII</sequence>
<comment type="caution">
    <text evidence="2">The sequence shown here is derived from an EMBL/GenBank/DDBJ whole genome shotgun (WGS) entry which is preliminary data.</text>
</comment>
<keyword evidence="3" id="KW-1185">Reference proteome</keyword>
<reference evidence="2 3" key="1">
    <citation type="journal article" date="2013" name="Curr. Biol.">
        <title>The Genome of the Foraminiferan Reticulomyxa filosa.</title>
        <authorList>
            <person name="Glockner G."/>
            <person name="Hulsmann N."/>
            <person name="Schleicher M."/>
            <person name="Noegel A.A."/>
            <person name="Eichinger L."/>
            <person name="Gallinger C."/>
            <person name="Pawlowski J."/>
            <person name="Sierra R."/>
            <person name="Euteneuer U."/>
            <person name="Pillet L."/>
            <person name="Moustafa A."/>
            <person name="Platzer M."/>
            <person name="Groth M."/>
            <person name="Szafranski K."/>
            <person name="Schliwa M."/>
        </authorList>
    </citation>
    <scope>NUCLEOTIDE SEQUENCE [LARGE SCALE GENOMIC DNA]</scope>
</reference>